<name>A0A968GG91_9SPIO</name>
<feature type="domain" description="Carbohydrate kinase FGGY C-terminal" evidence="5">
    <location>
        <begin position="227"/>
        <end position="419"/>
    </location>
</feature>
<dbReference type="CDD" id="cd07779">
    <property type="entry name" value="ASKHA_NBD_FGGY_YgcE-like"/>
    <property type="match status" value="1"/>
</dbReference>
<keyword evidence="7" id="KW-1185">Reference proteome</keyword>
<evidence type="ECO:0000259" key="5">
    <source>
        <dbReference type="Pfam" id="PF02782"/>
    </source>
</evidence>
<evidence type="ECO:0000259" key="4">
    <source>
        <dbReference type="Pfam" id="PF00370"/>
    </source>
</evidence>
<dbReference type="Proteomes" id="UP000752013">
    <property type="component" value="Unassembled WGS sequence"/>
</dbReference>
<keyword evidence="3 6" id="KW-0418">Kinase</keyword>
<dbReference type="Pfam" id="PF02782">
    <property type="entry name" value="FGGY_C"/>
    <property type="match status" value="1"/>
</dbReference>
<dbReference type="AlphaFoldDB" id="A0A968GG91"/>
<reference evidence="6" key="1">
    <citation type="submission" date="2020-03" db="EMBL/GenBank/DDBJ databases">
        <title>Spirochaetal bacteria isolated from arthropods constitute a novel genus Entomospira genus novum within the order Spirochaetales.</title>
        <authorList>
            <person name="Grana-Miraglia L."/>
            <person name="Sikutova S."/>
            <person name="Fingerle V."/>
            <person name="Sing A."/>
            <person name="Castillo-Ramirez S."/>
            <person name="Margos G."/>
            <person name="Rudolf I."/>
        </authorList>
    </citation>
    <scope>NUCLEOTIDE SEQUENCE</scope>
    <source>
        <strain evidence="6">BR208</strain>
    </source>
</reference>
<comment type="similarity">
    <text evidence="1">Belongs to the FGGY kinase family.</text>
</comment>
<evidence type="ECO:0000313" key="6">
    <source>
        <dbReference type="EMBL" id="NIZ47695.1"/>
    </source>
</evidence>
<dbReference type="SUPFAM" id="SSF53067">
    <property type="entry name" value="Actin-like ATPase domain"/>
    <property type="match status" value="2"/>
</dbReference>
<dbReference type="InterPro" id="IPR043129">
    <property type="entry name" value="ATPase_NBD"/>
</dbReference>
<evidence type="ECO:0000256" key="1">
    <source>
        <dbReference type="ARBA" id="ARBA00009156"/>
    </source>
</evidence>
<dbReference type="Pfam" id="PF00370">
    <property type="entry name" value="FGGY_N"/>
    <property type="match status" value="1"/>
</dbReference>
<sequence length="478" mass="52772">MAKQYLMGIDGGTQSTKVIIVDEHGHTIAQASENLQPMHTTADGVAEHPDDDLFDSLISTIKKALEQFDGEPEEIRAIGLGSIRYCRCLLQKNGTLAQPVISWMDNRIASAYEHHNPNVAYVTATTGYLMGRLTNNFTDTIANCIGQWPIDAEKWQAIDDPSTLQTHGITKSMMYALKMPGEIGGYLSQEISQLTGLPAGIPVAHTANDKAVEALGAGLQDQSTVLLSLGTYIASMVIGKNYIASAQSFWTNMACEPYQYLYESNGIRRGMWTVSWLKSLLGEELVQHAEEHNLSLENYLNKVASKVSVGSDGLMCILDWLAPPNQPHKKGMFIGFDQRHSYPHIYRSILEGIALTMYNHTSDMIHELGIAPKELVVTGGGSHSDLFMQILADTFNMPAYRTENDSIAGLGASIAAAVASKVYPSFSEAIKHMVHRSTTFYPVKDNVNRYQKINIAYRNLIQESDTILKHLHDAYEGI</sequence>
<evidence type="ECO:0000313" key="7">
    <source>
        <dbReference type="Proteomes" id="UP000752013"/>
    </source>
</evidence>
<dbReference type="InterPro" id="IPR018484">
    <property type="entry name" value="FGGY_N"/>
</dbReference>
<dbReference type="Gene3D" id="3.30.420.40">
    <property type="match status" value="3"/>
</dbReference>
<dbReference type="GO" id="GO:0005975">
    <property type="term" value="P:carbohydrate metabolic process"/>
    <property type="evidence" value="ECO:0007669"/>
    <property type="project" value="InterPro"/>
</dbReference>
<keyword evidence="2" id="KW-0808">Transferase</keyword>
<dbReference type="PIRSF" id="PIRSF000538">
    <property type="entry name" value="GlpK"/>
    <property type="match status" value="1"/>
</dbReference>
<dbReference type="PANTHER" id="PTHR43095">
    <property type="entry name" value="SUGAR KINASE"/>
    <property type="match status" value="1"/>
</dbReference>
<proteinExistence type="inferred from homology"/>
<accession>A0A968GG91</accession>
<organism evidence="6 7">
    <name type="scientific">Entomospira nematocerorum</name>
    <dbReference type="NCBI Taxonomy" id="2719987"/>
    <lineage>
        <taxon>Bacteria</taxon>
        <taxon>Pseudomonadati</taxon>
        <taxon>Spirochaetota</taxon>
        <taxon>Spirochaetia</taxon>
        <taxon>Spirochaetales</taxon>
        <taxon>Spirochaetaceae</taxon>
        <taxon>Entomospira</taxon>
    </lineage>
</organism>
<feature type="domain" description="Carbohydrate kinase FGGY N-terminal" evidence="4">
    <location>
        <begin position="5"/>
        <end position="114"/>
    </location>
</feature>
<dbReference type="InterPro" id="IPR018485">
    <property type="entry name" value="FGGY_C"/>
</dbReference>
<dbReference type="InterPro" id="IPR050406">
    <property type="entry name" value="FGGY_Carb_Kinase"/>
</dbReference>
<dbReference type="RefSeq" id="WP_167704379.1">
    <property type="nucleotide sequence ID" value="NZ_CP118170.1"/>
</dbReference>
<evidence type="ECO:0000256" key="2">
    <source>
        <dbReference type="ARBA" id="ARBA00022679"/>
    </source>
</evidence>
<dbReference type="GO" id="GO:0016301">
    <property type="term" value="F:kinase activity"/>
    <property type="evidence" value="ECO:0007669"/>
    <property type="project" value="UniProtKB-KW"/>
</dbReference>
<dbReference type="PANTHER" id="PTHR43095:SF5">
    <property type="entry name" value="XYLULOSE KINASE"/>
    <property type="match status" value="1"/>
</dbReference>
<gene>
    <name evidence="6" type="ORF">HCT46_07195</name>
</gene>
<dbReference type="InterPro" id="IPR000577">
    <property type="entry name" value="Carb_kinase_FGGY"/>
</dbReference>
<protein>
    <submittedName>
        <fullName evidence="6">Sugar kinase</fullName>
    </submittedName>
</protein>
<dbReference type="EMBL" id="JAATLK010000003">
    <property type="protein sequence ID" value="NIZ47695.1"/>
    <property type="molecule type" value="Genomic_DNA"/>
</dbReference>
<evidence type="ECO:0000256" key="3">
    <source>
        <dbReference type="ARBA" id="ARBA00022777"/>
    </source>
</evidence>
<comment type="caution">
    <text evidence="6">The sequence shown here is derived from an EMBL/GenBank/DDBJ whole genome shotgun (WGS) entry which is preliminary data.</text>
</comment>